<gene>
    <name evidence="1" type="ORF">KIN20_036287</name>
</gene>
<name>A0AAD5RCB2_PARTN</name>
<dbReference type="EMBL" id="JAHQIW010007345">
    <property type="protein sequence ID" value="KAJ1373780.1"/>
    <property type="molecule type" value="Genomic_DNA"/>
</dbReference>
<reference evidence="1" key="1">
    <citation type="submission" date="2021-06" db="EMBL/GenBank/DDBJ databases">
        <title>Parelaphostrongylus tenuis whole genome reference sequence.</title>
        <authorList>
            <person name="Garwood T.J."/>
            <person name="Larsen P.A."/>
            <person name="Fountain-Jones N.M."/>
            <person name="Garbe J.R."/>
            <person name="Macchietto M.G."/>
            <person name="Kania S.A."/>
            <person name="Gerhold R.W."/>
            <person name="Richards J.E."/>
            <person name="Wolf T.M."/>
        </authorList>
    </citation>
    <scope>NUCLEOTIDE SEQUENCE</scope>
    <source>
        <strain evidence="1">MNPRO001-30</strain>
        <tissue evidence="1">Meninges</tissue>
    </source>
</reference>
<comment type="caution">
    <text evidence="1">The sequence shown here is derived from an EMBL/GenBank/DDBJ whole genome shotgun (WGS) entry which is preliminary data.</text>
</comment>
<organism evidence="1 2">
    <name type="scientific">Parelaphostrongylus tenuis</name>
    <name type="common">Meningeal worm</name>
    <dbReference type="NCBI Taxonomy" id="148309"/>
    <lineage>
        <taxon>Eukaryota</taxon>
        <taxon>Metazoa</taxon>
        <taxon>Ecdysozoa</taxon>
        <taxon>Nematoda</taxon>
        <taxon>Chromadorea</taxon>
        <taxon>Rhabditida</taxon>
        <taxon>Rhabditina</taxon>
        <taxon>Rhabditomorpha</taxon>
        <taxon>Strongyloidea</taxon>
        <taxon>Metastrongylidae</taxon>
        <taxon>Parelaphostrongylus</taxon>
    </lineage>
</organism>
<proteinExistence type="predicted"/>
<evidence type="ECO:0000313" key="1">
    <source>
        <dbReference type="EMBL" id="KAJ1373780.1"/>
    </source>
</evidence>
<protein>
    <submittedName>
        <fullName evidence="1">Uncharacterized protein</fullName>
    </submittedName>
</protein>
<sequence>MFLFSKWSRIFICPLVTEENLHSQYGLNRRKNTSLVRCASFTTQKRRLWRTKSRRGTIRKLMKTLPNKMRH</sequence>
<dbReference type="Proteomes" id="UP001196413">
    <property type="component" value="Unassembled WGS sequence"/>
</dbReference>
<evidence type="ECO:0000313" key="2">
    <source>
        <dbReference type="Proteomes" id="UP001196413"/>
    </source>
</evidence>
<keyword evidence="2" id="KW-1185">Reference proteome</keyword>
<accession>A0AAD5RCB2</accession>
<dbReference type="AlphaFoldDB" id="A0AAD5RCB2"/>